<dbReference type="InterPro" id="IPR041492">
    <property type="entry name" value="HAD_2"/>
</dbReference>
<dbReference type="SFLD" id="SFLDG01129">
    <property type="entry name" value="C1.5:_HAD__Beta-PGM__Phosphata"/>
    <property type="match status" value="1"/>
</dbReference>
<dbReference type="EMBL" id="CABHNA010000065">
    <property type="protein sequence ID" value="VUX14181.1"/>
    <property type="molecule type" value="Genomic_DNA"/>
</dbReference>
<dbReference type="Gene3D" id="1.10.150.240">
    <property type="entry name" value="Putative phosphatase, domain 2"/>
    <property type="match status" value="1"/>
</dbReference>
<dbReference type="RefSeq" id="WP_144367349.1">
    <property type="nucleotide sequence ID" value="NZ_CABHNA010000065.1"/>
</dbReference>
<gene>
    <name evidence="1" type="primary">gph_3</name>
    <name evidence="1" type="ORF">RTSSTS7063_01966</name>
</gene>
<dbReference type="NCBIfam" id="TIGR01509">
    <property type="entry name" value="HAD-SF-IA-v3"/>
    <property type="match status" value="1"/>
</dbReference>
<dbReference type="NCBIfam" id="TIGR01549">
    <property type="entry name" value="HAD-SF-IA-v1"/>
    <property type="match status" value="1"/>
</dbReference>
<dbReference type="Gene3D" id="3.40.50.1000">
    <property type="entry name" value="HAD superfamily/HAD-like"/>
    <property type="match status" value="1"/>
</dbReference>
<dbReference type="AlphaFoldDB" id="A0A564U446"/>
<keyword evidence="2" id="KW-1185">Reference proteome</keyword>
<organism evidence="1 2">
    <name type="scientific">[Ruminococcus] torques</name>
    <dbReference type="NCBI Taxonomy" id="33039"/>
    <lineage>
        <taxon>Bacteria</taxon>
        <taxon>Bacillati</taxon>
        <taxon>Bacillota</taxon>
        <taxon>Clostridia</taxon>
        <taxon>Lachnospirales</taxon>
        <taxon>Lachnospiraceae</taxon>
        <taxon>Mediterraneibacter</taxon>
    </lineage>
</organism>
<dbReference type="InterPro" id="IPR036412">
    <property type="entry name" value="HAD-like_sf"/>
</dbReference>
<dbReference type="InterPro" id="IPR023198">
    <property type="entry name" value="PGP-like_dom2"/>
</dbReference>
<proteinExistence type="predicted"/>
<dbReference type="SFLD" id="SFLDG01135">
    <property type="entry name" value="C1.5.6:_HAD__Beta-PGM__Phospha"/>
    <property type="match status" value="1"/>
</dbReference>
<evidence type="ECO:0000313" key="1">
    <source>
        <dbReference type="EMBL" id="VUX14181.1"/>
    </source>
</evidence>
<name>A0A564U446_9FIRM</name>
<dbReference type="SUPFAM" id="SSF56784">
    <property type="entry name" value="HAD-like"/>
    <property type="match status" value="1"/>
</dbReference>
<dbReference type="GO" id="GO:0008967">
    <property type="term" value="F:phosphoglycolate phosphatase activity"/>
    <property type="evidence" value="ECO:0007669"/>
    <property type="project" value="UniProtKB-EC"/>
</dbReference>
<dbReference type="SFLD" id="SFLDS00003">
    <property type="entry name" value="Haloacid_Dehalogenase"/>
    <property type="match status" value="1"/>
</dbReference>
<dbReference type="PANTHER" id="PTHR43434">
    <property type="entry name" value="PHOSPHOGLYCOLATE PHOSPHATASE"/>
    <property type="match status" value="1"/>
</dbReference>
<dbReference type="InterPro" id="IPR006439">
    <property type="entry name" value="HAD-SF_hydro_IA"/>
</dbReference>
<dbReference type="InterPro" id="IPR050155">
    <property type="entry name" value="HAD-like_hydrolase_sf"/>
</dbReference>
<sequence length="222" mass="24397">MIKACIFDLDGTLTNTLDSLEYSVNETMKEIGMPQITKEQCRQFVGDGAKVLLERTLKAGGDTKLCHLEEAVEAYARIFDANCMYKVAPYEGIPQMLQQLKESGIKLAVLSNKPDRQAVHVVEEVFGKELFDHIQGQKDGVPKKPDPTAALTIAKSLGVLPGESAYIGDSEVDLATGHAAKMQTILVSWGFRGREALLEDGAECIVDSAEEIRKIVKKQEEK</sequence>
<dbReference type="Proteomes" id="UP000363661">
    <property type="component" value="Unassembled WGS sequence"/>
</dbReference>
<protein>
    <submittedName>
        <fullName evidence="1">Phosphoglycolate phosphatase</fullName>
        <ecNumber evidence="1">3.1.3.18</ecNumber>
    </submittedName>
</protein>
<dbReference type="PRINTS" id="PR00413">
    <property type="entry name" value="HADHALOGNASE"/>
</dbReference>
<dbReference type="Pfam" id="PF13419">
    <property type="entry name" value="HAD_2"/>
    <property type="match status" value="1"/>
</dbReference>
<dbReference type="GO" id="GO:0006281">
    <property type="term" value="P:DNA repair"/>
    <property type="evidence" value="ECO:0007669"/>
    <property type="project" value="TreeGrafter"/>
</dbReference>
<dbReference type="EC" id="3.1.3.18" evidence="1"/>
<dbReference type="PANTHER" id="PTHR43434:SF1">
    <property type="entry name" value="PHOSPHOGLYCOLATE PHOSPHATASE"/>
    <property type="match status" value="1"/>
</dbReference>
<keyword evidence="1" id="KW-0378">Hydrolase</keyword>
<reference evidence="1 2" key="1">
    <citation type="submission" date="2019-07" db="EMBL/GenBank/DDBJ databases">
        <authorList>
            <person name="Hibberd C M."/>
            <person name="Gehrig L. J."/>
            <person name="Chang H.-W."/>
            <person name="Venkatesh S."/>
        </authorList>
    </citation>
    <scope>NUCLEOTIDE SEQUENCE [LARGE SCALE GENOMIC DNA]</scope>
    <source>
        <strain evidence="1">Ruminococcus_torques_SSTS_Bg7063</strain>
    </source>
</reference>
<accession>A0A564U446</accession>
<evidence type="ECO:0000313" key="2">
    <source>
        <dbReference type="Proteomes" id="UP000363661"/>
    </source>
</evidence>
<dbReference type="GO" id="GO:0005829">
    <property type="term" value="C:cytosol"/>
    <property type="evidence" value="ECO:0007669"/>
    <property type="project" value="TreeGrafter"/>
</dbReference>
<dbReference type="InterPro" id="IPR023214">
    <property type="entry name" value="HAD_sf"/>
</dbReference>